<sequence>MRVAGGEIIAVDLPGQSYASLRLVHPAGGVSERSDQVGVAKLTSEVLEDGIHGNSSLAPELEKHGAEWTSGVTWDSFVTGVDAPVGRLPDATSLFAEAVRTPALRPEDVQRRQEQLVERFWVDMSVPRTLAGRAVGPQLFTGRYATPLGGGPSGIQALTPEAVSQFHAAAIAGVAGTLIVVGDLSTIDVEAIGKAVFTGTSGSVQPRSVAPEPTPGPLPRVVVLDRPGAVQSALVLATQAPSRRDVDLPRAEGVSSVLGGMFGSRLNMELRERRGYTYGAHCRFDLRRDGGVLMANTEVDTPTTAESISVIFDEIERLRRDGVTEDELVAVRDSNTVGLPVQYSTSWAISSALVEMVVHDLPEDHVDRLRAGFEALTAEDLHTAAQELLRPDEAVVVVAGDAEALTDALTETGVGQVTVRQAETYWE</sequence>
<proteinExistence type="predicted"/>
<dbReference type="Pfam" id="PF05193">
    <property type="entry name" value="Peptidase_M16_C"/>
    <property type="match status" value="1"/>
</dbReference>
<dbReference type="Gene3D" id="3.30.830.10">
    <property type="entry name" value="Metalloenzyme, LuxS/M16 peptidase-like"/>
    <property type="match status" value="2"/>
</dbReference>
<dbReference type="Proteomes" id="UP001250214">
    <property type="component" value="Unassembled WGS sequence"/>
</dbReference>
<dbReference type="Pfam" id="PF00675">
    <property type="entry name" value="Peptidase_M16"/>
    <property type="match status" value="1"/>
</dbReference>
<dbReference type="EMBL" id="JAVLVT010000009">
    <property type="protein sequence ID" value="MDS1271969.1"/>
    <property type="molecule type" value="Genomic_DNA"/>
</dbReference>
<evidence type="ECO:0000313" key="4">
    <source>
        <dbReference type="Proteomes" id="UP001250214"/>
    </source>
</evidence>
<dbReference type="InterPro" id="IPR050361">
    <property type="entry name" value="MPP/UQCRC_Complex"/>
</dbReference>
<evidence type="ECO:0000313" key="3">
    <source>
        <dbReference type="EMBL" id="MDS1271969.1"/>
    </source>
</evidence>
<dbReference type="InterPro" id="IPR011765">
    <property type="entry name" value="Pept_M16_N"/>
</dbReference>
<feature type="domain" description="Peptidase M16 C-terminal" evidence="2">
    <location>
        <begin position="158"/>
        <end position="333"/>
    </location>
</feature>
<dbReference type="SUPFAM" id="SSF63411">
    <property type="entry name" value="LuxS/MPP-like metallohydrolase"/>
    <property type="match status" value="2"/>
</dbReference>
<evidence type="ECO:0000259" key="2">
    <source>
        <dbReference type="Pfam" id="PF05193"/>
    </source>
</evidence>
<comment type="caution">
    <text evidence="3">The sequence shown here is derived from an EMBL/GenBank/DDBJ whole genome shotgun (WGS) entry which is preliminary data.</text>
</comment>
<dbReference type="InterPro" id="IPR007863">
    <property type="entry name" value="Peptidase_M16_C"/>
</dbReference>
<dbReference type="PANTHER" id="PTHR11851">
    <property type="entry name" value="METALLOPROTEASE"/>
    <property type="match status" value="1"/>
</dbReference>
<feature type="domain" description="Peptidase M16 N-terminal" evidence="1">
    <location>
        <begin position="12"/>
        <end position="116"/>
    </location>
</feature>
<organism evidence="3 4">
    <name type="scientific">Lipingzhangella rawalii</name>
    <dbReference type="NCBI Taxonomy" id="2055835"/>
    <lineage>
        <taxon>Bacteria</taxon>
        <taxon>Bacillati</taxon>
        <taxon>Actinomycetota</taxon>
        <taxon>Actinomycetes</taxon>
        <taxon>Streptosporangiales</taxon>
        <taxon>Nocardiopsidaceae</taxon>
        <taxon>Lipingzhangella</taxon>
    </lineage>
</organism>
<gene>
    <name evidence="3" type="ORF">RIF23_16885</name>
</gene>
<name>A0ABU2HBK5_9ACTN</name>
<dbReference type="PANTHER" id="PTHR11851:SF224">
    <property type="entry name" value="PROCESSING PROTEASE"/>
    <property type="match status" value="1"/>
</dbReference>
<keyword evidence="4" id="KW-1185">Reference proteome</keyword>
<dbReference type="InterPro" id="IPR011249">
    <property type="entry name" value="Metalloenz_LuxS/M16"/>
</dbReference>
<protein>
    <submittedName>
        <fullName evidence="3">Pitrilysin family protein</fullName>
    </submittedName>
</protein>
<dbReference type="RefSeq" id="WP_310913639.1">
    <property type="nucleotide sequence ID" value="NZ_JAVLVT010000009.1"/>
</dbReference>
<reference evidence="4" key="1">
    <citation type="submission" date="2023-07" db="EMBL/GenBank/DDBJ databases">
        <title>Novel species in the genus Lipingzhangella isolated from Sambhar Salt Lake.</title>
        <authorList>
            <person name="Jiya N."/>
            <person name="Kajale S."/>
            <person name="Sharma A."/>
        </authorList>
    </citation>
    <scope>NUCLEOTIDE SEQUENCE [LARGE SCALE GENOMIC DNA]</scope>
    <source>
        <strain evidence="4">LS1_29</strain>
    </source>
</reference>
<accession>A0ABU2HBK5</accession>
<evidence type="ECO:0000259" key="1">
    <source>
        <dbReference type="Pfam" id="PF00675"/>
    </source>
</evidence>